<keyword evidence="3" id="KW-0813">Transport</keyword>
<dbReference type="SUPFAM" id="SSF50814">
    <property type="entry name" value="Lipocalins"/>
    <property type="match status" value="1"/>
</dbReference>
<dbReference type="CDD" id="cd19437">
    <property type="entry name" value="lipocalin_apoD-like"/>
    <property type="match status" value="1"/>
</dbReference>
<feature type="non-terminal residue" evidence="11">
    <location>
        <position position="1"/>
    </location>
</feature>
<dbReference type="GO" id="GO:0006629">
    <property type="term" value="P:lipid metabolic process"/>
    <property type="evidence" value="ECO:0007669"/>
    <property type="project" value="TreeGrafter"/>
</dbReference>
<dbReference type="GO" id="GO:0000302">
    <property type="term" value="P:response to reactive oxygen species"/>
    <property type="evidence" value="ECO:0007669"/>
    <property type="project" value="TreeGrafter"/>
</dbReference>
<reference evidence="11" key="1">
    <citation type="journal article" date="2014" name="BMC Genomics">
        <title>Characterizing the developmental transcriptome of the oriental fruit fly, Bactrocera dorsalis (Diptera: Tephritidae) through comparative genomic analysis with Drosophila melanogaster utilizing modENCODE datasets.</title>
        <authorList>
            <person name="Geib S.M."/>
            <person name="Calla B."/>
            <person name="Hall B."/>
            <person name="Hou S."/>
            <person name="Manoukis N.C."/>
        </authorList>
    </citation>
    <scope>NUCLEOTIDE SEQUENCE</scope>
    <source>
        <strain evidence="11">Punador</strain>
    </source>
</reference>
<evidence type="ECO:0000256" key="4">
    <source>
        <dbReference type="ARBA" id="ARBA00022525"/>
    </source>
</evidence>
<proteinExistence type="predicted"/>
<name>A0A034WUY2_BACDO</name>
<keyword evidence="4" id="KW-0964">Secreted</keyword>
<evidence type="ECO:0000256" key="2">
    <source>
        <dbReference type="ARBA" id="ARBA00019890"/>
    </source>
</evidence>
<dbReference type="GO" id="GO:0031409">
    <property type="term" value="F:pigment binding"/>
    <property type="evidence" value="ECO:0007669"/>
    <property type="project" value="InterPro"/>
</dbReference>
<dbReference type="InterPro" id="IPR000566">
    <property type="entry name" value="Lipocln_cytosolic_FA-bd_dom"/>
</dbReference>
<dbReference type="InterPro" id="IPR012674">
    <property type="entry name" value="Calycin"/>
</dbReference>
<sequence>RKPAARHYYQKRTLARLFPYINKKFASLTRSVHNDGSVLKKLKQSALIAKMQKQQLICVYLSLIVLVSAKMVAGQVVKVGPCPSGIETVQDFDAEAYLGVWYEYSKYPFVFEAGGKCVQAEYGALTSDSVSVLNSQLSTFNEKSSISGVATIVGPGKLSVRFNGVASLAGSANYWVLGTDYDNYAVVYSCKNLIIAHAETVWILTRERDPSEDIVREAQDVLVSQGVSLDPMIVTDQSGCPDSK</sequence>
<feature type="transmembrane region" description="Helical" evidence="9">
    <location>
        <begin position="57"/>
        <end position="77"/>
    </location>
</feature>
<keyword evidence="9" id="KW-0812">Transmembrane</keyword>
<keyword evidence="6" id="KW-0446">Lipid-binding</keyword>
<dbReference type="FunFam" id="2.40.128.20:FF:000003">
    <property type="entry name" value="Apolipoprotein D"/>
    <property type="match status" value="1"/>
</dbReference>
<dbReference type="GO" id="GO:0005576">
    <property type="term" value="C:extracellular region"/>
    <property type="evidence" value="ECO:0007669"/>
    <property type="project" value="UniProtKB-SubCell"/>
</dbReference>
<feature type="domain" description="Lipocalin/cytosolic fatty-acid binding" evidence="10">
    <location>
        <begin position="93"/>
        <end position="236"/>
    </location>
</feature>
<dbReference type="EMBL" id="GAKP01000503">
    <property type="protein sequence ID" value="JAC58449.1"/>
    <property type="molecule type" value="Transcribed_RNA"/>
</dbReference>
<dbReference type="Gene3D" id="2.40.128.20">
    <property type="match status" value="1"/>
</dbReference>
<dbReference type="GO" id="GO:0005737">
    <property type="term" value="C:cytoplasm"/>
    <property type="evidence" value="ECO:0007669"/>
    <property type="project" value="TreeGrafter"/>
</dbReference>
<comment type="subcellular location">
    <subcellularLocation>
        <location evidence="1">Secreted</location>
    </subcellularLocation>
</comment>
<evidence type="ECO:0000259" key="10">
    <source>
        <dbReference type="Pfam" id="PF08212"/>
    </source>
</evidence>
<protein>
    <recommendedName>
        <fullName evidence="2">Apolipoprotein D</fullName>
    </recommendedName>
</protein>
<dbReference type="InterPro" id="IPR003057">
    <property type="entry name" value="Invtbrt_color"/>
</dbReference>
<evidence type="ECO:0000313" key="11">
    <source>
        <dbReference type="EMBL" id="JAC58449.1"/>
    </source>
</evidence>
<dbReference type="AlphaFoldDB" id="A0A034WUY2"/>
<gene>
    <name evidence="11" type="primary">APOD</name>
</gene>
<dbReference type="GO" id="GO:0008289">
    <property type="term" value="F:lipid binding"/>
    <property type="evidence" value="ECO:0007669"/>
    <property type="project" value="UniProtKB-KW"/>
</dbReference>
<organism evidence="11">
    <name type="scientific">Bactrocera dorsalis</name>
    <name type="common">Oriental fruit fly</name>
    <name type="synonym">Dacus dorsalis</name>
    <dbReference type="NCBI Taxonomy" id="27457"/>
    <lineage>
        <taxon>Eukaryota</taxon>
        <taxon>Metazoa</taxon>
        <taxon>Ecdysozoa</taxon>
        <taxon>Arthropoda</taxon>
        <taxon>Hexapoda</taxon>
        <taxon>Insecta</taxon>
        <taxon>Pterygota</taxon>
        <taxon>Neoptera</taxon>
        <taxon>Endopterygota</taxon>
        <taxon>Diptera</taxon>
        <taxon>Brachycera</taxon>
        <taxon>Muscomorpha</taxon>
        <taxon>Tephritoidea</taxon>
        <taxon>Tephritidae</taxon>
        <taxon>Bactrocera</taxon>
        <taxon>Bactrocera</taxon>
    </lineage>
</organism>
<evidence type="ECO:0000256" key="3">
    <source>
        <dbReference type="ARBA" id="ARBA00022448"/>
    </source>
</evidence>
<keyword evidence="9" id="KW-1133">Transmembrane helix</keyword>
<keyword evidence="7" id="KW-1015">Disulfide bond</keyword>
<keyword evidence="8" id="KW-0325">Glycoprotein</keyword>
<keyword evidence="5" id="KW-0732">Signal</keyword>
<evidence type="ECO:0000256" key="8">
    <source>
        <dbReference type="ARBA" id="ARBA00023180"/>
    </source>
</evidence>
<accession>A0A034WUY2</accession>
<dbReference type="PRINTS" id="PR01273">
    <property type="entry name" value="INVTBRTCOLOR"/>
</dbReference>
<dbReference type="PANTHER" id="PTHR10612:SF34">
    <property type="entry name" value="APOLIPOPROTEIN D"/>
    <property type="match status" value="1"/>
</dbReference>
<evidence type="ECO:0000256" key="6">
    <source>
        <dbReference type="ARBA" id="ARBA00023121"/>
    </source>
</evidence>
<evidence type="ECO:0000256" key="5">
    <source>
        <dbReference type="ARBA" id="ARBA00022729"/>
    </source>
</evidence>
<keyword evidence="9" id="KW-0472">Membrane</keyword>
<evidence type="ECO:0000256" key="1">
    <source>
        <dbReference type="ARBA" id="ARBA00004613"/>
    </source>
</evidence>
<dbReference type="PANTHER" id="PTHR10612">
    <property type="entry name" value="APOLIPOPROTEIN D"/>
    <property type="match status" value="1"/>
</dbReference>
<evidence type="ECO:0000256" key="7">
    <source>
        <dbReference type="ARBA" id="ARBA00023157"/>
    </source>
</evidence>
<dbReference type="OrthoDB" id="565904at2759"/>
<dbReference type="Pfam" id="PF08212">
    <property type="entry name" value="Lipocalin_2"/>
    <property type="match status" value="1"/>
</dbReference>
<evidence type="ECO:0000256" key="9">
    <source>
        <dbReference type="SAM" id="Phobius"/>
    </source>
</evidence>
<keyword evidence="11" id="KW-0449">Lipoprotein</keyword>